<dbReference type="AlphaFoldDB" id="A0A6A6QYZ7"/>
<accession>A0A6A6QYZ7</accession>
<dbReference type="Pfam" id="PF01822">
    <property type="entry name" value="WSC"/>
    <property type="match status" value="1"/>
</dbReference>
<dbReference type="Proteomes" id="UP000799750">
    <property type="component" value="Unassembled WGS sequence"/>
</dbReference>
<gene>
    <name evidence="5" type="ORF">BU16DRAFT_320971</name>
</gene>
<feature type="region of interest" description="Disordered" evidence="1">
    <location>
        <begin position="146"/>
        <end position="195"/>
    </location>
</feature>
<feature type="region of interest" description="Disordered" evidence="1">
    <location>
        <begin position="371"/>
        <end position="435"/>
    </location>
</feature>
<evidence type="ECO:0000259" key="4">
    <source>
        <dbReference type="PROSITE" id="PS51212"/>
    </source>
</evidence>
<dbReference type="EMBL" id="MU004186">
    <property type="protein sequence ID" value="KAF2497675.1"/>
    <property type="molecule type" value="Genomic_DNA"/>
</dbReference>
<feature type="compositionally biased region" description="Low complexity" evidence="1">
    <location>
        <begin position="160"/>
        <end position="195"/>
    </location>
</feature>
<evidence type="ECO:0000256" key="2">
    <source>
        <dbReference type="SAM" id="Phobius"/>
    </source>
</evidence>
<evidence type="ECO:0000313" key="5">
    <source>
        <dbReference type="EMBL" id="KAF2497675.1"/>
    </source>
</evidence>
<dbReference type="PROSITE" id="PS51212">
    <property type="entry name" value="WSC"/>
    <property type="match status" value="1"/>
</dbReference>
<keyword evidence="2" id="KW-1133">Transmembrane helix</keyword>
<feature type="region of interest" description="Disordered" evidence="1">
    <location>
        <begin position="260"/>
        <end position="297"/>
    </location>
</feature>
<dbReference type="CDD" id="cd12087">
    <property type="entry name" value="TM_EGFR-like"/>
    <property type="match status" value="1"/>
</dbReference>
<feature type="transmembrane region" description="Helical" evidence="2">
    <location>
        <begin position="339"/>
        <end position="363"/>
    </location>
</feature>
<evidence type="ECO:0000313" key="6">
    <source>
        <dbReference type="Proteomes" id="UP000799750"/>
    </source>
</evidence>
<evidence type="ECO:0000256" key="3">
    <source>
        <dbReference type="SAM" id="SignalP"/>
    </source>
</evidence>
<name>A0A6A6QYZ7_9PEZI</name>
<feature type="domain" description="WSC" evidence="4">
    <location>
        <begin position="26"/>
        <end position="113"/>
    </location>
</feature>
<feature type="compositionally biased region" description="Polar residues" evidence="1">
    <location>
        <begin position="382"/>
        <end position="391"/>
    </location>
</feature>
<sequence>MYGSIKPVSALVLAFVFVPRALAADALFQSYCSSDNTGSDSDAKYWTWQSNGWCHDQCVSSYAFAVVQGNNCWCSNYVPADTTSVDDCNVNCPGFPAEQCGNAADGLFGYIALNNKPSGTLGAAVSTSSSTSAMVSTSQLTTAVPSSAAISTPTPEVGAPSLPTSTSPISSSPSKTQASSFSQQPSKPAHKSSSPSTLLIIRSTSVVIVSSFVVLSTYLTIPFVSSSTPPSSSSPQSHDDPETVFRTVTETPSQVVSSTFISSSSSSSSSQKTSAAPLTTTTQAPSRTTTSSATSWTPTPVTSVQIVTVSGSVVTKTVTGMSTQPAEIVQKKHSTSGGAIAGAVIGSLAFLALVGAFLFWFFFWRKRQSDKTKDSEAAGNPPQRNTSTMSRTGLLGKSEKPSYPPVITNLKRSSTQALDQSASISPASDRRNSRPLFYDQRLNPSALMDLDNGSHTSILTIEDNRDYTRTLNVRNPDPSHQ</sequence>
<dbReference type="InterPro" id="IPR002889">
    <property type="entry name" value="WSC_carb-bd"/>
</dbReference>
<evidence type="ECO:0000256" key="1">
    <source>
        <dbReference type="SAM" id="MobiDB-lite"/>
    </source>
</evidence>
<feature type="signal peptide" evidence="3">
    <location>
        <begin position="1"/>
        <end position="23"/>
    </location>
</feature>
<feature type="compositionally biased region" description="Polar residues" evidence="1">
    <location>
        <begin position="410"/>
        <end position="426"/>
    </location>
</feature>
<dbReference type="OrthoDB" id="2537459at2759"/>
<reference evidence="5" key="1">
    <citation type="journal article" date="2020" name="Stud. Mycol.">
        <title>101 Dothideomycetes genomes: a test case for predicting lifestyles and emergence of pathogens.</title>
        <authorList>
            <person name="Haridas S."/>
            <person name="Albert R."/>
            <person name="Binder M."/>
            <person name="Bloem J."/>
            <person name="Labutti K."/>
            <person name="Salamov A."/>
            <person name="Andreopoulos B."/>
            <person name="Baker S."/>
            <person name="Barry K."/>
            <person name="Bills G."/>
            <person name="Bluhm B."/>
            <person name="Cannon C."/>
            <person name="Castanera R."/>
            <person name="Culley D."/>
            <person name="Daum C."/>
            <person name="Ezra D."/>
            <person name="Gonzalez J."/>
            <person name="Henrissat B."/>
            <person name="Kuo A."/>
            <person name="Liang C."/>
            <person name="Lipzen A."/>
            <person name="Lutzoni F."/>
            <person name="Magnuson J."/>
            <person name="Mondo S."/>
            <person name="Nolan M."/>
            <person name="Ohm R."/>
            <person name="Pangilinan J."/>
            <person name="Park H.-J."/>
            <person name="Ramirez L."/>
            <person name="Alfaro M."/>
            <person name="Sun H."/>
            <person name="Tritt A."/>
            <person name="Yoshinaga Y."/>
            <person name="Zwiers L.-H."/>
            <person name="Turgeon B."/>
            <person name="Goodwin S."/>
            <person name="Spatafora J."/>
            <person name="Crous P."/>
            <person name="Grigoriev I."/>
        </authorList>
    </citation>
    <scope>NUCLEOTIDE SEQUENCE</scope>
    <source>
        <strain evidence="5">CBS 269.34</strain>
    </source>
</reference>
<keyword evidence="6" id="KW-1185">Reference proteome</keyword>
<proteinExistence type="predicted"/>
<keyword evidence="3" id="KW-0732">Signal</keyword>
<organism evidence="5 6">
    <name type="scientific">Lophium mytilinum</name>
    <dbReference type="NCBI Taxonomy" id="390894"/>
    <lineage>
        <taxon>Eukaryota</taxon>
        <taxon>Fungi</taxon>
        <taxon>Dikarya</taxon>
        <taxon>Ascomycota</taxon>
        <taxon>Pezizomycotina</taxon>
        <taxon>Dothideomycetes</taxon>
        <taxon>Pleosporomycetidae</taxon>
        <taxon>Mytilinidiales</taxon>
        <taxon>Mytilinidiaceae</taxon>
        <taxon>Lophium</taxon>
    </lineage>
</organism>
<dbReference type="SMART" id="SM00321">
    <property type="entry name" value="WSC"/>
    <property type="match status" value="1"/>
</dbReference>
<keyword evidence="2" id="KW-0472">Membrane</keyword>
<protein>
    <recommendedName>
        <fullName evidence="4">WSC domain-containing protein</fullName>
    </recommendedName>
</protein>
<feature type="chain" id="PRO_5025570214" description="WSC domain-containing protein" evidence="3">
    <location>
        <begin position="24"/>
        <end position="481"/>
    </location>
</feature>
<keyword evidence="2" id="KW-0812">Transmembrane</keyword>